<accession>A0A811KBT9</accession>
<reference evidence="3" key="1">
    <citation type="submission" date="2020-09" db="EMBL/GenBank/DDBJ databases">
        <authorList>
            <person name="Kikuchi T."/>
        </authorList>
    </citation>
    <scope>NUCLEOTIDE SEQUENCE</scope>
    <source>
        <strain evidence="3">SH1</strain>
    </source>
</reference>
<name>A0A811KBT9_9BILA</name>
<keyword evidence="4" id="KW-1185">Reference proteome</keyword>
<feature type="compositionally biased region" description="Basic and acidic residues" evidence="1">
    <location>
        <begin position="294"/>
        <end position="303"/>
    </location>
</feature>
<feature type="compositionally biased region" description="Polar residues" evidence="1">
    <location>
        <begin position="361"/>
        <end position="385"/>
    </location>
</feature>
<feature type="compositionally biased region" description="Low complexity" evidence="1">
    <location>
        <begin position="485"/>
        <end position="497"/>
    </location>
</feature>
<feature type="chain" id="PRO_5036220968" evidence="2">
    <location>
        <begin position="17"/>
        <end position="1273"/>
    </location>
</feature>
<dbReference type="EMBL" id="CAJFDH010000002">
    <property type="protein sequence ID" value="CAD5212375.1"/>
    <property type="molecule type" value="Genomic_DNA"/>
</dbReference>
<dbReference type="Proteomes" id="UP000614601">
    <property type="component" value="Unassembled WGS sequence"/>
</dbReference>
<feature type="region of interest" description="Disordered" evidence="1">
    <location>
        <begin position="291"/>
        <end position="393"/>
    </location>
</feature>
<evidence type="ECO:0000313" key="3">
    <source>
        <dbReference type="EMBL" id="CAD5212375.1"/>
    </source>
</evidence>
<proteinExistence type="predicted"/>
<dbReference type="Proteomes" id="UP000783686">
    <property type="component" value="Unassembled WGS sequence"/>
</dbReference>
<feature type="compositionally biased region" description="Polar residues" evidence="1">
    <location>
        <begin position="664"/>
        <end position="673"/>
    </location>
</feature>
<dbReference type="EMBL" id="CAJFCW020000002">
    <property type="protein sequence ID" value="CAG9095726.1"/>
    <property type="molecule type" value="Genomic_DNA"/>
</dbReference>
<evidence type="ECO:0000256" key="2">
    <source>
        <dbReference type="SAM" id="SignalP"/>
    </source>
</evidence>
<comment type="caution">
    <text evidence="3">The sequence shown here is derived from an EMBL/GenBank/DDBJ whole genome shotgun (WGS) entry which is preliminary data.</text>
</comment>
<protein>
    <submittedName>
        <fullName evidence="3">Uncharacterized protein</fullName>
    </submittedName>
</protein>
<keyword evidence="2" id="KW-0732">Signal</keyword>
<dbReference type="OrthoDB" id="5876666at2759"/>
<feature type="compositionally biased region" description="Low complexity" evidence="1">
    <location>
        <begin position="508"/>
        <end position="520"/>
    </location>
</feature>
<feature type="region of interest" description="Disordered" evidence="1">
    <location>
        <begin position="471"/>
        <end position="549"/>
    </location>
</feature>
<evidence type="ECO:0000256" key="1">
    <source>
        <dbReference type="SAM" id="MobiDB-lite"/>
    </source>
</evidence>
<gene>
    <name evidence="3" type="ORF">BOKJ2_LOCUS4176</name>
</gene>
<feature type="region of interest" description="Disordered" evidence="1">
    <location>
        <begin position="657"/>
        <end position="689"/>
    </location>
</feature>
<feature type="compositionally biased region" description="Low complexity" evidence="1">
    <location>
        <begin position="319"/>
        <end position="338"/>
    </location>
</feature>
<sequence length="1273" mass="144526">MKRLTVIALLLYLARGHGLSQLEYCKQFLECENDMMDTHKRCTDGSRNATAEACDLATDFDELSKLMRARVNEFGACVSAESFMQSQKSEEIEIDERECELNSEEQSESPTSCWKSVAQIKRRCQKYQRCCPAAKVCVKSGRTSQVTRAVREKHIIINHKTLECRARMRHILRTHNPNDPMVAKARAVLTSQAIKFVDKFRAKETSISTEMKSSMNPSEPLIPIQTERRPMHDERREILKQLSKLILPRDDEQIKVRANERLSRFELALAKVEMKSHMKKTPIVHAVKSYSPKQVEDRVKVESTTRSASLDTTTERATTETPMTSEAEIVSESTTTSSKTEDSMPMTPSETNIMSHHKDSGSNNPENHQEAMSSDNNMPSTTSTPFDIPSLPETTTEAQKASKIHRKKHRKHKHKKFSTGIVTDLEPQKPHVSYALPDSVDLRRLRLLSARPHLMNSLGRRILAPEKRVPLKVEDSEDSDEVLQTSTRATTTKAATTRQVDSDPARNSQQMSDSESMSESESTKPSYTMTDSEVKPPEMMPPSTLILPSEPADQHSLMPHDNLHNGEQNIRIVEDSETHEKAVITHQFKNQQTPEGDIRSVHEDSVTKLENHPITGNSDHEHKLTVLHQDIYTRHDHRKNNVDQMMRERGVKRVHIEEDEDTRTSYSTSRPIYTTTNPTTPTESEDSDAFEDEPRFTKYPARQHGAKIHLTSKTVTLKPLEPEDMDMKPEMIPESRANFVAPMEPESGIFTVRPKTRAPFDPVMEFLKRLRHSNKHTLPDRLKQVRYSKLATVSAEASTVPTVSSDLTEIDFSTERPDMKHPVVHSDRSEIKMVQNDHSNMKMVPTNRPDVRATTGRPKMIDGFVAFENDQDLLVGRRKPQTVTPVLLHNELDAPEEPTTEAPEDTTVISDGNTINAMRTMAMLPQWPTTLVMEGTTLPTIVKSTFGHLDHMRRQKVVLLKEKPIMTSMARPFMAKPTNNKIVDNAEPQGYRNKVYSAQKLLLSQPEKPLSEAEVLQKLQRTKMPDIRRAPIVNETPIKPAGAHELNGDFTQAQSDLVRNLEEFVNRKVYEMVEKDRAQHTETELLQSLRMTKAEFEAMGKKTGHCELYSTCSDLLKSSERECRGDELRFPPELARRKFGSCNARLWTQYQDTDKLRLQLVSIFESCLVEDIAIGNARTPAGCAAEWPILPEFPPESTCTTRTSLIRDHCVRLGKCCTSLKRCRQVTDDNPLSLQLLNAQQDLAHRAAKCQNRGGGFRALKPIEMPAKRVLLL</sequence>
<organism evidence="3 4">
    <name type="scientific">Bursaphelenchus okinawaensis</name>
    <dbReference type="NCBI Taxonomy" id="465554"/>
    <lineage>
        <taxon>Eukaryota</taxon>
        <taxon>Metazoa</taxon>
        <taxon>Ecdysozoa</taxon>
        <taxon>Nematoda</taxon>
        <taxon>Chromadorea</taxon>
        <taxon>Rhabditida</taxon>
        <taxon>Tylenchina</taxon>
        <taxon>Tylenchomorpha</taxon>
        <taxon>Aphelenchoidea</taxon>
        <taxon>Aphelenchoididae</taxon>
        <taxon>Bursaphelenchus</taxon>
    </lineage>
</organism>
<evidence type="ECO:0000313" key="4">
    <source>
        <dbReference type="Proteomes" id="UP000614601"/>
    </source>
</evidence>
<dbReference type="AlphaFoldDB" id="A0A811KBT9"/>
<feature type="signal peptide" evidence="2">
    <location>
        <begin position="1"/>
        <end position="16"/>
    </location>
</feature>